<dbReference type="HOGENOM" id="CLU_015921_0_0_2"/>
<evidence type="ECO:0000259" key="2">
    <source>
        <dbReference type="PROSITE" id="PS50109"/>
    </source>
</evidence>
<keyword evidence="3" id="KW-0808">Transferase</keyword>
<keyword evidence="1" id="KW-0597">Phosphoprotein</keyword>
<evidence type="ECO:0000313" key="4">
    <source>
        <dbReference type="Proteomes" id="UP000028194"/>
    </source>
</evidence>
<keyword evidence="4" id="KW-1185">Reference proteome</keyword>
<sequence length="544" mass="60761">MGDSSEDKVTMVQGFDNIVQAVEDALNRTEQRWDACLDAATPRISAKMIGKAHQEARKRKVAIRYIIDITKDNVEYCKQIMANSGAEIRHSPGIQGSFGVSDDVYISSIRPIESNGHHVYGIQSTLKPIVEHHRSIFDTMWKTAIPGRLRIRELQEGISIPLLEVIENTRESLDLAYSKIMSAKSEVLIVFSTPNALRRNLPGKGLELLKTAVSHNVKVMLLIPNDVQLENEIKQLRLAIPQIEIRSIDESLKTRITIIVIDRTESFIFETKDDNAVTLDDALGESTHYNSGATSLSFASIFDSLWRQAGLYEKLKEMESMKDEFINIAAHELRTPVLPIVLCAENLEDSLPENENVKVILRNAKRMTKLAGDILDVSKIESKTFRLQKQKSNIVQLIEEAIQDARLKIPEGQQVDIIFESLLPPALEEMVIDKNRIRQVLENLLANAINFTDNGSIRVSVEKDAENQGFIRTSVTDSGKGIDPLIVDKLFGKFVSSSQKAKGTGLGLFLCKAIVEQHAGKIWGKNNIDVKGATFAFTLPYEAS</sequence>
<dbReference type="PANTHER" id="PTHR43547:SF2">
    <property type="entry name" value="HYBRID SIGNAL TRANSDUCTION HISTIDINE KINASE C"/>
    <property type="match status" value="1"/>
</dbReference>
<dbReference type="InterPro" id="IPR003661">
    <property type="entry name" value="HisK_dim/P_dom"/>
</dbReference>
<dbReference type="Gene3D" id="3.30.565.10">
    <property type="entry name" value="Histidine kinase-like ATPase, C-terminal domain"/>
    <property type="match status" value="1"/>
</dbReference>
<dbReference type="GO" id="GO:0000155">
    <property type="term" value="F:phosphorelay sensor kinase activity"/>
    <property type="evidence" value="ECO:0007669"/>
    <property type="project" value="InterPro"/>
</dbReference>
<protein>
    <submittedName>
        <fullName evidence="3">Histidine kinase</fullName>
    </submittedName>
</protein>
<dbReference type="Pfam" id="PF00512">
    <property type="entry name" value="HisKA"/>
    <property type="match status" value="1"/>
</dbReference>
<gene>
    <name evidence="3" type="ORF">NTE_00338</name>
</gene>
<dbReference type="PRINTS" id="PR00344">
    <property type="entry name" value="BCTRLSENSOR"/>
</dbReference>
<dbReference type="KEGG" id="nev:NTE_00338"/>
<dbReference type="EMBL" id="CP007174">
    <property type="protein sequence ID" value="AIF82420.1"/>
    <property type="molecule type" value="Genomic_DNA"/>
</dbReference>
<evidence type="ECO:0000313" key="3">
    <source>
        <dbReference type="EMBL" id="AIF82420.1"/>
    </source>
</evidence>
<reference evidence="3 4" key="1">
    <citation type="journal article" date="2014" name="PLoS ONE">
        <title>Genome Sequence of Candidatus Nitrososphaera evergladensis from Group I.1b Enriched from Everglades Soil Reveals Novel Genomic Features of the Ammonia-Oxidizing Archaea.</title>
        <authorList>
            <person name="Zhalnina K.V."/>
            <person name="Dias R."/>
            <person name="Leonard M.T."/>
            <person name="Dorr de Quadros P."/>
            <person name="Camargo F.A."/>
            <person name="Drew J.C."/>
            <person name="Farmerie W.G."/>
            <person name="Daroub S.H."/>
            <person name="Triplett E.W."/>
        </authorList>
    </citation>
    <scope>NUCLEOTIDE SEQUENCE [LARGE SCALE GENOMIC DNA]</scope>
    <source>
        <strain evidence="3 4">SR1</strain>
    </source>
</reference>
<evidence type="ECO:0000256" key="1">
    <source>
        <dbReference type="ARBA" id="ARBA00022553"/>
    </source>
</evidence>
<dbReference type="InterPro" id="IPR036097">
    <property type="entry name" value="HisK_dim/P_sf"/>
</dbReference>
<accession>A0A075MMP3</accession>
<organism evidence="3 4">
    <name type="scientific">Candidatus Nitrososphaera evergladensis SR1</name>
    <dbReference type="NCBI Taxonomy" id="1459636"/>
    <lineage>
        <taxon>Archaea</taxon>
        <taxon>Nitrososphaerota</taxon>
        <taxon>Nitrososphaeria</taxon>
        <taxon>Nitrososphaerales</taxon>
        <taxon>Nitrososphaeraceae</taxon>
        <taxon>Nitrososphaera</taxon>
    </lineage>
</organism>
<proteinExistence type="predicted"/>
<name>A0A075MMP3_9ARCH</name>
<dbReference type="RefSeq" id="WP_148699402.1">
    <property type="nucleotide sequence ID" value="NZ_CP007174.1"/>
</dbReference>
<dbReference type="InterPro" id="IPR036890">
    <property type="entry name" value="HATPase_C_sf"/>
</dbReference>
<dbReference type="CDD" id="cd00082">
    <property type="entry name" value="HisKA"/>
    <property type="match status" value="1"/>
</dbReference>
<dbReference type="PROSITE" id="PS50109">
    <property type="entry name" value="HIS_KIN"/>
    <property type="match status" value="1"/>
</dbReference>
<dbReference type="SUPFAM" id="SSF55874">
    <property type="entry name" value="ATPase domain of HSP90 chaperone/DNA topoisomerase II/histidine kinase"/>
    <property type="match status" value="1"/>
</dbReference>
<dbReference type="InterPro" id="IPR005467">
    <property type="entry name" value="His_kinase_dom"/>
</dbReference>
<dbReference type="Pfam" id="PF02518">
    <property type="entry name" value="HATPase_c"/>
    <property type="match status" value="1"/>
</dbReference>
<dbReference type="GeneID" id="41596234"/>
<keyword evidence="3" id="KW-0418">Kinase</keyword>
<dbReference type="PANTHER" id="PTHR43547">
    <property type="entry name" value="TWO-COMPONENT HISTIDINE KINASE"/>
    <property type="match status" value="1"/>
</dbReference>
<dbReference type="InterPro" id="IPR004358">
    <property type="entry name" value="Sig_transdc_His_kin-like_C"/>
</dbReference>
<dbReference type="Gene3D" id="1.10.287.130">
    <property type="match status" value="1"/>
</dbReference>
<dbReference type="Proteomes" id="UP000028194">
    <property type="component" value="Chromosome"/>
</dbReference>
<dbReference type="SMART" id="SM00387">
    <property type="entry name" value="HATPase_c"/>
    <property type="match status" value="1"/>
</dbReference>
<dbReference type="STRING" id="1459636.NTE_00338"/>
<feature type="domain" description="Histidine kinase" evidence="2">
    <location>
        <begin position="328"/>
        <end position="543"/>
    </location>
</feature>
<dbReference type="SMART" id="SM00388">
    <property type="entry name" value="HisKA"/>
    <property type="match status" value="1"/>
</dbReference>
<dbReference type="SUPFAM" id="SSF47384">
    <property type="entry name" value="Homodimeric domain of signal transducing histidine kinase"/>
    <property type="match status" value="1"/>
</dbReference>
<dbReference type="AlphaFoldDB" id="A0A075MMP3"/>
<dbReference type="eggNOG" id="arCOG02358">
    <property type="taxonomic scope" value="Archaea"/>
</dbReference>
<dbReference type="InterPro" id="IPR003594">
    <property type="entry name" value="HATPase_dom"/>
</dbReference>
<dbReference type="OrthoDB" id="342253at2157"/>